<comment type="similarity">
    <text evidence="5">Belongs to the methyl-accepting chemotaxis (MCP) protein family.</text>
</comment>
<dbReference type="Pfam" id="PF00015">
    <property type="entry name" value="MCPsignal"/>
    <property type="match status" value="1"/>
</dbReference>
<dbReference type="SUPFAM" id="SSF158472">
    <property type="entry name" value="HAMP domain-like"/>
    <property type="match status" value="1"/>
</dbReference>
<dbReference type="SMART" id="SM00304">
    <property type="entry name" value="HAMP"/>
    <property type="match status" value="1"/>
</dbReference>
<organism evidence="10 11">
    <name type="scientific">Anoxybacillus andreesenii</name>
    <dbReference type="NCBI Taxonomy" id="1325932"/>
    <lineage>
        <taxon>Bacteria</taxon>
        <taxon>Bacillati</taxon>
        <taxon>Bacillota</taxon>
        <taxon>Bacilli</taxon>
        <taxon>Bacillales</taxon>
        <taxon>Anoxybacillaceae</taxon>
        <taxon>Anoxybacillus</taxon>
    </lineage>
</organism>
<sequence length="574" mass="64319">MKIRSLSSSRTFREKYLLALQKLSLSTRLFILFVSLLILAVVGVGASSYLKSKETTMNAIETRLMRETEMMSYVAENLKFVYISDEKYFMQQLEANVRSQYEILKNDGISAEILYIKDGETHPFKVSAKSLPTLSEKTSAKIIASKKGLFHEKIGNEEYTITYRELKELNGIYVMLVRTHSYMEPINQMVYFTITGIIISISVATAIILLLMRTVTNPLNMLRNTMRKVRDGKIEAANPIRTTVPEITSLHKSYNSMIAHMEELLSKLKTTIKELEQTGGDLMKSSNHALDSGHDLVTAIMVVKTGAEQTASSSEDSANRFREMKHFIETMIESMGSVFEGSMQMNKTAKYGEANISQLISTFYQFEKDFEHLTNTINEVKHFSSIITKLVGLVSGISEQTKLLALNASIEAVRAGESGKGFSVVAQEVRKLAEQSTKVTEDITSAIGNMENITLGATHAFERMHSKVKSNLSMASEVKNSFDDLMENIVEESRSLQGIQGELKGLVEILPKLEQATIHFTSISQETVASSEEMLTISEQQIELMENTNGIGTKLNQLSQSLTKITERFQLQDE</sequence>
<accession>A0ABT9V0D5</accession>
<feature type="domain" description="Methyl-accepting transducer" evidence="8">
    <location>
        <begin position="285"/>
        <end position="535"/>
    </location>
</feature>
<dbReference type="RefSeq" id="WP_307149010.1">
    <property type="nucleotide sequence ID" value="NZ_JAUSTU010000002.1"/>
</dbReference>
<dbReference type="InterPro" id="IPR004089">
    <property type="entry name" value="MCPsignal_dom"/>
</dbReference>
<name>A0ABT9V0D5_9BACL</name>
<dbReference type="PRINTS" id="PR00260">
    <property type="entry name" value="CHEMTRNSDUCR"/>
</dbReference>
<evidence type="ECO:0000256" key="3">
    <source>
        <dbReference type="ARBA" id="ARBA00023136"/>
    </source>
</evidence>
<evidence type="ECO:0000256" key="2">
    <source>
        <dbReference type="ARBA" id="ARBA00022475"/>
    </source>
</evidence>
<evidence type="ECO:0000256" key="7">
    <source>
        <dbReference type="SAM" id="Phobius"/>
    </source>
</evidence>
<feature type="transmembrane region" description="Helical" evidence="7">
    <location>
        <begin position="189"/>
        <end position="212"/>
    </location>
</feature>
<dbReference type="InterPro" id="IPR003660">
    <property type="entry name" value="HAMP_dom"/>
</dbReference>
<keyword evidence="2" id="KW-1003">Cell membrane</keyword>
<evidence type="ECO:0000256" key="4">
    <source>
        <dbReference type="ARBA" id="ARBA00023224"/>
    </source>
</evidence>
<dbReference type="EMBL" id="JAUSTU010000002">
    <property type="protein sequence ID" value="MDQ0154409.1"/>
    <property type="molecule type" value="Genomic_DNA"/>
</dbReference>
<evidence type="ECO:0000256" key="1">
    <source>
        <dbReference type="ARBA" id="ARBA00004236"/>
    </source>
</evidence>
<dbReference type="Gene3D" id="6.10.340.10">
    <property type="match status" value="1"/>
</dbReference>
<evidence type="ECO:0000259" key="9">
    <source>
        <dbReference type="PROSITE" id="PS50885"/>
    </source>
</evidence>
<dbReference type="PANTHER" id="PTHR32089:SF112">
    <property type="entry name" value="LYSOZYME-LIKE PROTEIN-RELATED"/>
    <property type="match status" value="1"/>
</dbReference>
<evidence type="ECO:0000313" key="11">
    <source>
        <dbReference type="Proteomes" id="UP001231362"/>
    </source>
</evidence>
<dbReference type="Gene3D" id="1.10.287.950">
    <property type="entry name" value="Methyl-accepting chemotaxis protein"/>
    <property type="match status" value="1"/>
</dbReference>
<keyword evidence="3 7" id="KW-0472">Membrane</keyword>
<comment type="subcellular location">
    <subcellularLocation>
        <location evidence="1">Cell membrane</location>
    </subcellularLocation>
</comment>
<keyword evidence="11" id="KW-1185">Reference proteome</keyword>
<dbReference type="PROSITE" id="PS50111">
    <property type="entry name" value="CHEMOTAXIS_TRANSDUC_2"/>
    <property type="match status" value="1"/>
</dbReference>
<comment type="caution">
    <text evidence="10">The sequence shown here is derived from an EMBL/GenBank/DDBJ whole genome shotgun (WGS) entry which is preliminary data.</text>
</comment>
<keyword evidence="7" id="KW-1133">Transmembrane helix</keyword>
<dbReference type="SUPFAM" id="SSF58104">
    <property type="entry name" value="Methyl-accepting chemotaxis protein (MCP) signaling domain"/>
    <property type="match status" value="1"/>
</dbReference>
<evidence type="ECO:0000313" key="10">
    <source>
        <dbReference type="EMBL" id="MDQ0154409.1"/>
    </source>
</evidence>
<protein>
    <submittedName>
        <fullName evidence="10">Methyl-accepting chemotaxis protein</fullName>
    </submittedName>
</protein>
<keyword evidence="7" id="KW-0812">Transmembrane</keyword>
<reference evidence="10 11" key="1">
    <citation type="submission" date="2023-07" db="EMBL/GenBank/DDBJ databases">
        <title>Genomic Encyclopedia of Type Strains, Phase IV (KMG-IV): sequencing the most valuable type-strain genomes for metagenomic binning, comparative biology and taxonomic classification.</title>
        <authorList>
            <person name="Goeker M."/>
        </authorList>
    </citation>
    <scope>NUCLEOTIDE SEQUENCE [LARGE SCALE GENOMIC DNA]</scope>
    <source>
        <strain evidence="10 11">DSM 23948</strain>
    </source>
</reference>
<dbReference type="PANTHER" id="PTHR32089">
    <property type="entry name" value="METHYL-ACCEPTING CHEMOTAXIS PROTEIN MCPB"/>
    <property type="match status" value="1"/>
</dbReference>
<evidence type="ECO:0000256" key="6">
    <source>
        <dbReference type="PROSITE-ProRule" id="PRU00284"/>
    </source>
</evidence>
<evidence type="ECO:0000259" key="8">
    <source>
        <dbReference type="PROSITE" id="PS50111"/>
    </source>
</evidence>
<proteinExistence type="inferred from homology"/>
<gene>
    <name evidence="10" type="ORF">J2S07_000713</name>
</gene>
<feature type="domain" description="HAMP" evidence="9">
    <location>
        <begin position="213"/>
        <end position="266"/>
    </location>
</feature>
<dbReference type="Proteomes" id="UP001231362">
    <property type="component" value="Unassembled WGS sequence"/>
</dbReference>
<evidence type="ECO:0000256" key="5">
    <source>
        <dbReference type="ARBA" id="ARBA00029447"/>
    </source>
</evidence>
<dbReference type="InterPro" id="IPR004090">
    <property type="entry name" value="Chemotax_Me-accpt_rcpt"/>
</dbReference>
<dbReference type="SMART" id="SM00283">
    <property type="entry name" value="MA"/>
    <property type="match status" value="1"/>
</dbReference>
<dbReference type="PROSITE" id="PS50885">
    <property type="entry name" value="HAMP"/>
    <property type="match status" value="1"/>
</dbReference>
<keyword evidence="4 6" id="KW-0807">Transducer</keyword>